<proteinExistence type="inferred from homology"/>
<keyword evidence="3 7" id="KW-1133">Transmembrane helix</keyword>
<feature type="transmembrane region" description="Helical" evidence="7">
    <location>
        <begin position="183"/>
        <end position="204"/>
    </location>
</feature>
<evidence type="ECO:0000256" key="5">
    <source>
        <dbReference type="ARBA" id="ARBA00038359"/>
    </source>
</evidence>
<dbReference type="Proteomes" id="UP000002668">
    <property type="component" value="Genome"/>
</dbReference>
<evidence type="ECO:0000256" key="1">
    <source>
        <dbReference type="ARBA" id="ARBA00004141"/>
    </source>
</evidence>
<evidence type="ECO:0000256" key="7">
    <source>
        <dbReference type="SAM" id="Phobius"/>
    </source>
</evidence>
<comment type="subcellular location">
    <subcellularLocation>
        <location evidence="1">Membrane</location>
        <topology evidence="1">Multi-pass membrane protein</topology>
    </subcellularLocation>
</comment>
<dbReference type="GeneID" id="13290120"/>
<accession>E4ZZ65</accession>
<comment type="similarity">
    <text evidence="5">Belongs to the SAT4 family.</text>
</comment>
<keyword evidence="4 7" id="KW-0472">Membrane</keyword>
<feature type="transmembrane region" description="Helical" evidence="7">
    <location>
        <begin position="224"/>
        <end position="245"/>
    </location>
</feature>
<keyword evidence="10" id="KW-1185">Reference proteome</keyword>
<feature type="transmembrane region" description="Helical" evidence="7">
    <location>
        <begin position="110"/>
        <end position="131"/>
    </location>
</feature>
<protein>
    <recommendedName>
        <fullName evidence="8">Rhodopsin domain-containing protein</fullName>
    </recommendedName>
</protein>
<organism evidence="10">
    <name type="scientific">Leptosphaeria maculans (strain JN3 / isolate v23.1.3 / race Av1-4-5-6-7-8)</name>
    <name type="common">Blackleg fungus</name>
    <name type="synonym">Phoma lingam</name>
    <dbReference type="NCBI Taxonomy" id="985895"/>
    <lineage>
        <taxon>Eukaryota</taxon>
        <taxon>Fungi</taxon>
        <taxon>Dikarya</taxon>
        <taxon>Ascomycota</taxon>
        <taxon>Pezizomycotina</taxon>
        <taxon>Dothideomycetes</taxon>
        <taxon>Pleosporomycetidae</taxon>
        <taxon>Pleosporales</taxon>
        <taxon>Pleosporineae</taxon>
        <taxon>Leptosphaeriaceae</taxon>
        <taxon>Plenodomus</taxon>
        <taxon>Plenodomus lingam/Leptosphaeria maculans species complex</taxon>
    </lineage>
</organism>
<dbReference type="PANTHER" id="PTHR33048">
    <property type="entry name" value="PTH11-LIKE INTEGRAL MEMBRANE PROTEIN (AFU_ORTHOLOGUE AFUA_5G11245)"/>
    <property type="match status" value="1"/>
</dbReference>
<dbReference type="PANTHER" id="PTHR33048:SF110">
    <property type="entry name" value="UBID FAMILY DECARBOXYLASE"/>
    <property type="match status" value="1"/>
</dbReference>
<dbReference type="OMA" id="EHEQCAT"/>
<evidence type="ECO:0000256" key="4">
    <source>
        <dbReference type="ARBA" id="ARBA00023136"/>
    </source>
</evidence>
<reference evidence="10" key="1">
    <citation type="journal article" date="2011" name="Nat. Commun.">
        <title>Effector diversification within compartments of the Leptosphaeria maculans genome affected by Repeat-Induced Point mutations.</title>
        <authorList>
            <person name="Rouxel T."/>
            <person name="Grandaubert J."/>
            <person name="Hane J.K."/>
            <person name="Hoede C."/>
            <person name="van de Wouw A.P."/>
            <person name="Couloux A."/>
            <person name="Dominguez V."/>
            <person name="Anthouard V."/>
            <person name="Bally P."/>
            <person name="Bourras S."/>
            <person name="Cozijnsen A.J."/>
            <person name="Ciuffetti L.M."/>
            <person name="Degrave A."/>
            <person name="Dilmaghani A."/>
            <person name="Duret L."/>
            <person name="Fudal I."/>
            <person name="Goodwin S.B."/>
            <person name="Gout L."/>
            <person name="Glaser N."/>
            <person name="Linglin J."/>
            <person name="Kema G.H.J."/>
            <person name="Lapalu N."/>
            <person name="Lawrence C.B."/>
            <person name="May K."/>
            <person name="Meyer M."/>
            <person name="Ollivier B."/>
            <person name="Poulain J."/>
            <person name="Schoch C.L."/>
            <person name="Simon A."/>
            <person name="Spatafora J.W."/>
            <person name="Stachowiak A."/>
            <person name="Turgeon B.G."/>
            <person name="Tyler B.M."/>
            <person name="Vincent D."/>
            <person name="Weissenbach J."/>
            <person name="Amselem J."/>
            <person name="Quesneville H."/>
            <person name="Oliver R.P."/>
            <person name="Wincker P."/>
            <person name="Balesdent M.-H."/>
            <person name="Howlett B.J."/>
        </authorList>
    </citation>
    <scope>NUCLEOTIDE SEQUENCE [LARGE SCALE GENOMIC DNA]</scope>
    <source>
        <strain evidence="10">JN3 / isolate v23.1.3 / race Av1-4-5-6-7-8</strain>
    </source>
</reference>
<dbReference type="GO" id="GO:0016020">
    <property type="term" value="C:membrane"/>
    <property type="evidence" value="ECO:0007669"/>
    <property type="project" value="UniProtKB-SubCell"/>
</dbReference>
<dbReference type="VEuPathDB" id="FungiDB:LEMA_P109250.1"/>
<evidence type="ECO:0000259" key="8">
    <source>
        <dbReference type="Pfam" id="PF20684"/>
    </source>
</evidence>
<dbReference type="OrthoDB" id="3903189at2759"/>
<dbReference type="InterPro" id="IPR052337">
    <property type="entry name" value="SAT4-like"/>
</dbReference>
<dbReference type="AlphaFoldDB" id="E4ZZ65"/>
<feature type="transmembrane region" description="Helical" evidence="7">
    <location>
        <begin position="151"/>
        <end position="171"/>
    </location>
</feature>
<dbReference type="Pfam" id="PF20684">
    <property type="entry name" value="Fung_rhodopsin"/>
    <property type="match status" value="1"/>
</dbReference>
<dbReference type="STRING" id="985895.E4ZZ65"/>
<evidence type="ECO:0000313" key="10">
    <source>
        <dbReference type="Proteomes" id="UP000002668"/>
    </source>
</evidence>
<keyword evidence="2 7" id="KW-0812">Transmembrane</keyword>
<sequence>MVALAVQSWVLCAIATSLILSRIISRRLTLHLWHKLQADDWLMIFVLVPFTAAIVLANYTSGTASVEDRKLRFVLEELQIVTTWLVKACLLILYWRIFPADLEKRTRLTLQVLSTLCCLSFIIVQVSLLAWCRPVKAYWGMTATDAQCAAYHGHTIMTLIFTIIDTTLVMLLPIPFIPTPRRLLLAMLLFLGTMVLAAGIASRISILVEPASLTYLHWYTFETSLSIVVANLPFLTSLVVSATPARIRNLSRTFKTSSNTFDRWPRSRRESWAASNPQRLRMDRPDSTTTIPSALSSPVCTEKTYTWDEPDARHSGGSKK</sequence>
<feature type="transmembrane region" description="Helical" evidence="7">
    <location>
        <begin position="80"/>
        <end position="98"/>
    </location>
</feature>
<name>E4ZZ65_LEPMJ</name>
<dbReference type="EMBL" id="FP929129">
    <property type="protein sequence ID" value="CBX96660.1"/>
    <property type="molecule type" value="Genomic_DNA"/>
</dbReference>
<feature type="domain" description="Rhodopsin" evidence="8">
    <location>
        <begin position="25"/>
        <end position="239"/>
    </location>
</feature>
<evidence type="ECO:0000313" key="9">
    <source>
        <dbReference type="EMBL" id="CBX96660.1"/>
    </source>
</evidence>
<feature type="transmembrane region" description="Helical" evidence="7">
    <location>
        <begin position="41"/>
        <end position="60"/>
    </location>
</feature>
<dbReference type="eggNOG" id="ENOG502SJ6K">
    <property type="taxonomic scope" value="Eukaryota"/>
</dbReference>
<dbReference type="InParanoid" id="E4ZZ65"/>
<feature type="region of interest" description="Disordered" evidence="6">
    <location>
        <begin position="269"/>
        <end position="295"/>
    </location>
</feature>
<dbReference type="HOGENOM" id="CLU_868975_0_0_1"/>
<gene>
    <name evidence="9" type="ORF">LEMA_P109250.1</name>
</gene>
<feature type="transmembrane region" description="Helical" evidence="7">
    <location>
        <begin position="6"/>
        <end position="25"/>
    </location>
</feature>
<evidence type="ECO:0000256" key="3">
    <source>
        <dbReference type="ARBA" id="ARBA00022989"/>
    </source>
</evidence>
<evidence type="ECO:0000256" key="2">
    <source>
        <dbReference type="ARBA" id="ARBA00022692"/>
    </source>
</evidence>
<dbReference type="InterPro" id="IPR049326">
    <property type="entry name" value="Rhodopsin_dom_fungi"/>
</dbReference>
<evidence type="ECO:0000256" key="6">
    <source>
        <dbReference type="SAM" id="MobiDB-lite"/>
    </source>
</evidence>